<dbReference type="STRING" id="307972.A0A2G8L4D6"/>
<gene>
    <name evidence="3" type="ORF">BSL78_07993</name>
</gene>
<keyword evidence="4" id="KW-1185">Reference proteome</keyword>
<dbReference type="PANTHER" id="PTHR12582">
    <property type="entry name" value="NETRIN RECEPTOR UNC5"/>
    <property type="match status" value="1"/>
</dbReference>
<organism evidence="3 4">
    <name type="scientific">Stichopus japonicus</name>
    <name type="common">Sea cucumber</name>
    <dbReference type="NCBI Taxonomy" id="307972"/>
    <lineage>
        <taxon>Eukaryota</taxon>
        <taxon>Metazoa</taxon>
        <taxon>Echinodermata</taxon>
        <taxon>Eleutherozoa</taxon>
        <taxon>Echinozoa</taxon>
        <taxon>Holothuroidea</taxon>
        <taxon>Aspidochirotacea</taxon>
        <taxon>Aspidochirotida</taxon>
        <taxon>Stichopodidae</taxon>
        <taxon>Apostichopus</taxon>
    </lineage>
</organism>
<dbReference type="InterPro" id="IPR000906">
    <property type="entry name" value="ZU5_dom"/>
</dbReference>
<protein>
    <recommendedName>
        <fullName evidence="1">Netrin receptor UNC5</fullName>
    </recommendedName>
</protein>
<dbReference type="Proteomes" id="UP000230750">
    <property type="component" value="Unassembled WGS sequence"/>
</dbReference>
<feature type="domain" description="ZU5" evidence="2">
    <location>
        <begin position="268"/>
        <end position="355"/>
    </location>
</feature>
<dbReference type="Gene3D" id="1.10.533.10">
    <property type="entry name" value="Death Domain, Fas"/>
    <property type="match status" value="1"/>
</dbReference>
<evidence type="ECO:0000313" key="3">
    <source>
        <dbReference type="EMBL" id="PIK55098.1"/>
    </source>
</evidence>
<keyword evidence="1" id="KW-0393">Immunoglobulin domain</keyword>
<keyword evidence="1" id="KW-0217">Developmental protein</keyword>
<dbReference type="EMBL" id="MRZV01000225">
    <property type="protein sequence ID" value="PIK55098.1"/>
    <property type="molecule type" value="Genomic_DNA"/>
</dbReference>
<proteinExistence type="inferred from homology"/>
<accession>A0A2G8L4D6</accession>
<sequence>MSSPGDSYHMMKEESTKHVDIDHLCAASRVSHQFRLERNIGGDTDMVDVKLKVSQHEKNQTALILKSKVKNILLSPESQKILFRELHLDLDKYEERRGEIAKLLDKQHCEQLGMFFGLTPAEKETIQKTPESGEILMKILDERELIMPDRMIGLYEGLKAIHFNKVATKVLKYIDTSQKKNGKEKEGAKDDKKIVKVPEKQVVMSKREPQLSVNFKILIEEGYKRLDIQGALKLSHGKLDLGRRLLLLAKEEHERLPLFPGSNLYKEQYFDQRGGEVVIAGVILRVPAGALHTGRIVSLWVSTEPAIKGPFSNKSLRLTPFVKFGPESLTFHKPVTLIIPHCAFTTTNQMGINVYSGVLRKDKSVKWSLERKHLSCSMNSQHLAVEAQKPCLIGLHVPFVPKMRKRVCILPIINRVSDPGDQLTIHLWFHNDDTLEHESLFNEEIYQQKGTIIHDPLSFQLKSMTSTLHLSTNSSTSQCNPHPRKVDVAMETLWVNNRHKVEFHLQNEGIKDTVNLEIEARYGMSMKSLFQLDIQLQIDKLLHIDQITSPFQLILPESIINSFDQLKQNLSEHLDVDQSTLLANIFKLPEEGISDIKKHKTPGIFLLEKLTKKSLISPTNITKLENALTEQGNEECAKLVRNFRSKNPVVQATMCPE</sequence>
<dbReference type="Gene3D" id="2.60.220.30">
    <property type="match status" value="1"/>
</dbReference>
<dbReference type="AlphaFoldDB" id="A0A2G8L4D6"/>
<evidence type="ECO:0000259" key="2">
    <source>
        <dbReference type="Pfam" id="PF00791"/>
    </source>
</evidence>
<keyword evidence="1" id="KW-0675">Receptor</keyword>
<dbReference type="OrthoDB" id="7881762at2759"/>
<evidence type="ECO:0000256" key="1">
    <source>
        <dbReference type="RuleBase" id="RU367033"/>
    </source>
</evidence>
<dbReference type="Pfam" id="PF00791">
    <property type="entry name" value="ZU5"/>
    <property type="match status" value="1"/>
</dbReference>
<dbReference type="PANTHER" id="PTHR12582:SF41">
    <property type="entry name" value="UNC5C-LIKE PROTEIN"/>
    <property type="match status" value="1"/>
</dbReference>
<reference evidence="3 4" key="1">
    <citation type="journal article" date="2017" name="PLoS Biol.">
        <title>The sea cucumber genome provides insights into morphological evolution and visceral regeneration.</title>
        <authorList>
            <person name="Zhang X."/>
            <person name="Sun L."/>
            <person name="Yuan J."/>
            <person name="Sun Y."/>
            <person name="Gao Y."/>
            <person name="Zhang L."/>
            <person name="Li S."/>
            <person name="Dai H."/>
            <person name="Hamel J.F."/>
            <person name="Liu C."/>
            <person name="Yu Y."/>
            <person name="Liu S."/>
            <person name="Lin W."/>
            <person name="Guo K."/>
            <person name="Jin S."/>
            <person name="Xu P."/>
            <person name="Storey K.B."/>
            <person name="Huan P."/>
            <person name="Zhang T."/>
            <person name="Zhou Y."/>
            <person name="Zhang J."/>
            <person name="Lin C."/>
            <person name="Li X."/>
            <person name="Xing L."/>
            <person name="Huo D."/>
            <person name="Sun M."/>
            <person name="Wang L."/>
            <person name="Mercier A."/>
            <person name="Li F."/>
            <person name="Yang H."/>
            <person name="Xiang J."/>
        </authorList>
    </citation>
    <scope>NUCLEOTIDE SEQUENCE [LARGE SCALE GENOMIC DNA]</scope>
    <source>
        <strain evidence="3">Shaxun</strain>
        <tissue evidence="3">Muscle</tissue>
    </source>
</reference>
<comment type="caution">
    <text evidence="3">The sequence shown here is derived from an EMBL/GenBank/DDBJ whole genome shotgun (WGS) entry which is preliminary data.</text>
</comment>
<dbReference type="GO" id="GO:0005886">
    <property type="term" value="C:plasma membrane"/>
    <property type="evidence" value="ECO:0007669"/>
    <property type="project" value="UniProtKB-SubCell"/>
</dbReference>
<dbReference type="InterPro" id="IPR037936">
    <property type="entry name" value="UNC5A-D"/>
</dbReference>
<comment type="subcellular location">
    <subcellularLocation>
        <location evidence="1">Cell membrane</location>
        <topology evidence="1">Single-pass type I membrane protein</topology>
    </subcellularLocation>
</comment>
<dbReference type="InterPro" id="IPR011029">
    <property type="entry name" value="DEATH-like_dom_sf"/>
</dbReference>
<comment type="similarity">
    <text evidence="1">Belongs to the unc-5 family.</text>
</comment>
<dbReference type="GO" id="GO:0005042">
    <property type="term" value="F:netrin receptor activity"/>
    <property type="evidence" value="ECO:0007669"/>
    <property type="project" value="UniProtKB-UniRule"/>
</dbReference>
<name>A0A2G8L4D6_STIJA</name>
<comment type="function">
    <text evidence="1">Receptor for netrin required for axon guidance. Mediates axon repulsion of neuronal growth cones in the developing nervous system upon ligand binding.</text>
</comment>
<evidence type="ECO:0000313" key="4">
    <source>
        <dbReference type="Proteomes" id="UP000230750"/>
    </source>
</evidence>